<keyword evidence="5 9" id="KW-0520">NAD</keyword>
<dbReference type="UniPathway" id="UPA00940"/>
<dbReference type="GO" id="GO:0141152">
    <property type="term" value="F:glycerol-3-phosphate dehydrogenase (NAD+) activity"/>
    <property type="evidence" value="ECO:0007669"/>
    <property type="project" value="RHEA"/>
</dbReference>
<evidence type="ECO:0000256" key="11">
    <source>
        <dbReference type="PIRSR" id="PIRSR000114-2"/>
    </source>
</evidence>
<dbReference type="Pfam" id="PF01210">
    <property type="entry name" value="NAD_Gly3P_dh_N"/>
    <property type="match status" value="1"/>
</dbReference>
<feature type="binding site" evidence="9">
    <location>
        <position position="247"/>
    </location>
    <ligand>
        <name>NADPH</name>
        <dbReference type="ChEBI" id="CHEBI:57783"/>
    </ligand>
</feature>
<dbReference type="GO" id="GO:0141153">
    <property type="term" value="F:glycerol-3-phosphate dehydrogenase (NADP+) activity"/>
    <property type="evidence" value="ECO:0007669"/>
    <property type="project" value="RHEA"/>
</dbReference>
<reference evidence="18 19" key="1">
    <citation type="submission" date="2019-07" db="EMBL/GenBank/DDBJ databases">
        <title>Whole genome shotgun sequence of Acetobacter nitrogenifigens NBRC 105050.</title>
        <authorList>
            <person name="Hosoyama A."/>
            <person name="Uohara A."/>
            <person name="Ohji S."/>
            <person name="Ichikawa N."/>
        </authorList>
    </citation>
    <scope>NUCLEOTIDE SEQUENCE [LARGE SCALE GENOMIC DNA]</scope>
    <source>
        <strain evidence="18 19">NBRC 105050</strain>
    </source>
</reference>
<dbReference type="GO" id="GO:0051287">
    <property type="term" value="F:NAD binding"/>
    <property type="evidence" value="ECO:0007669"/>
    <property type="project" value="InterPro"/>
</dbReference>
<keyword evidence="3 9" id="KW-0521">NADP</keyword>
<feature type="domain" description="Glycerol-3-phosphate dehydrogenase NAD-dependent C-terminal" evidence="17">
    <location>
        <begin position="172"/>
        <end position="306"/>
    </location>
</feature>
<dbReference type="PIRSF" id="PIRSF000114">
    <property type="entry name" value="Glycerol-3-P_dh"/>
    <property type="match status" value="1"/>
</dbReference>
<feature type="binding site" evidence="9">
    <location>
        <position position="247"/>
    </location>
    <ligand>
        <name>sn-glycerol 3-phosphate</name>
        <dbReference type="ChEBI" id="CHEBI:57597"/>
    </ligand>
</feature>
<dbReference type="EMBL" id="BJYF01000006">
    <property type="protein sequence ID" value="GEN59343.1"/>
    <property type="molecule type" value="Genomic_DNA"/>
</dbReference>
<comment type="subcellular location">
    <subcellularLocation>
        <location evidence="9">Cytoplasm</location>
    </subcellularLocation>
</comment>
<feature type="binding site" evidence="9">
    <location>
        <position position="16"/>
    </location>
    <ligand>
        <name>NADPH</name>
        <dbReference type="ChEBI" id="CHEBI:57783"/>
    </ligand>
</feature>
<evidence type="ECO:0000256" key="8">
    <source>
        <dbReference type="ARBA" id="ARBA00023264"/>
    </source>
</evidence>
<feature type="binding site" evidence="9">
    <location>
        <position position="273"/>
    </location>
    <ligand>
        <name>NADPH</name>
        <dbReference type="ChEBI" id="CHEBI:57783"/>
    </ligand>
</feature>
<feature type="signal peptide" evidence="15">
    <location>
        <begin position="1"/>
        <end position="25"/>
    </location>
</feature>
<feature type="binding site" evidence="9">
    <location>
        <position position="246"/>
    </location>
    <ligand>
        <name>sn-glycerol 3-phosphate</name>
        <dbReference type="ChEBI" id="CHEBI:57597"/>
    </ligand>
</feature>
<dbReference type="InterPro" id="IPR011128">
    <property type="entry name" value="G3P_DH_NAD-dep_N"/>
</dbReference>
<feature type="binding site" evidence="12">
    <location>
        <position position="132"/>
    </location>
    <ligand>
        <name>NAD(+)</name>
        <dbReference type="ChEBI" id="CHEBI:57540"/>
    </ligand>
</feature>
<feature type="domain" description="Glycerol-3-phosphate dehydrogenase NAD-dependent N-terminal" evidence="16">
    <location>
        <begin position="9"/>
        <end position="151"/>
    </location>
</feature>
<evidence type="ECO:0000256" key="4">
    <source>
        <dbReference type="ARBA" id="ARBA00023002"/>
    </source>
</evidence>
<comment type="similarity">
    <text evidence="1 9 13">Belongs to the NAD-dependent glycerol-3-phosphate dehydrogenase family.</text>
</comment>
<dbReference type="InterPro" id="IPR006168">
    <property type="entry name" value="G3P_DH_NAD-dep"/>
</dbReference>
<feature type="binding site" evidence="9">
    <location>
        <position position="100"/>
    </location>
    <ligand>
        <name>sn-glycerol 3-phosphate</name>
        <dbReference type="ChEBI" id="CHEBI:57597"/>
    </ligand>
</feature>
<dbReference type="GO" id="GO:0006650">
    <property type="term" value="P:glycerophospholipid metabolic process"/>
    <property type="evidence" value="ECO:0007669"/>
    <property type="project" value="UniProtKB-UniRule"/>
</dbReference>
<comment type="caution">
    <text evidence="18">The sequence shown here is derived from an EMBL/GenBank/DDBJ whole genome shotgun (WGS) entry which is preliminary data.</text>
</comment>
<feature type="binding site" evidence="9">
    <location>
        <position position="100"/>
    </location>
    <ligand>
        <name>NADPH</name>
        <dbReference type="ChEBI" id="CHEBI:57783"/>
    </ligand>
</feature>
<protein>
    <recommendedName>
        <fullName evidence="9">Glycerol-3-phosphate dehydrogenase [NAD(P)+]</fullName>
        <ecNumber evidence="9">1.1.1.94</ecNumber>
    </recommendedName>
    <alternativeName>
        <fullName evidence="9">NAD(P)(+)-dependent glycerol-3-phosphate dehydrogenase</fullName>
    </alternativeName>
    <alternativeName>
        <fullName evidence="9">NAD(P)H-dependent dihydroxyacetone-phosphate reductase</fullName>
    </alternativeName>
</protein>
<dbReference type="PROSITE" id="PS00957">
    <property type="entry name" value="NAD_G3PDH"/>
    <property type="match status" value="1"/>
</dbReference>
<dbReference type="InterPro" id="IPR006109">
    <property type="entry name" value="G3P_DH_NAD-dep_C"/>
</dbReference>
<evidence type="ECO:0000313" key="18">
    <source>
        <dbReference type="EMBL" id="GEN59343.1"/>
    </source>
</evidence>
<evidence type="ECO:0000259" key="16">
    <source>
        <dbReference type="Pfam" id="PF01210"/>
    </source>
</evidence>
<comment type="catalytic activity">
    <reaction evidence="9 14">
        <text>sn-glycerol 3-phosphate + NADP(+) = dihydroxyacetone phosphate + NADPH + H(+)</text>
        <dbReference type="Rhea" id="RHEA:11096"/>
        <dbReference type="ChEBI" id="CHEBI:15378"/>
        <dbReference type="ChEBI" id="CHEBI:57597"/>
        <dbReference type="ChEBI" id="CHEBI:57642"/>
        <dbReference type="ChEBI" id="CHEBI:57783"/>
        <dbReference type="ChEBI" id="CHEBI:58349"/>
        <dbReference type="EC" id="1.1.1.94"/>
    </reaction>
</comment>
<feature type="active site" description="Proton acceptor" evidence="9 10">
    <location>
        <position position="183"/>
    </location>
</feature>
<dbReference type="GO" id="GO:0005829">
    <property type="term" value="C:cytosol"/>
    <property type="evidence" value="ECO:0007669"/>
    <property type="project" value="TreeGrafter"/>
</dbReference>
<dbReference type="AlphaFoldDB" id="A0A511X8T5"/>
<keyword evidence="2 9" id="KW-0444">Lipid biosynthesis</keyword>
<evidence type="ECO:0000313" key="19">
    <source>
        <dbReference type="Proteomes" id="UP000321635"/>
    </source>
</evidence>
<dbReference type="HAMAP" id="MF_00394">
    <property type="entry name" value="NAD_Glyc3P_dehydrog"/>
    <property type="match status" value="1"/>
</dbReference>
<dbReference type="NCBIfam" id="NF000942">
    <property type="entry name" value="PRK00094.1-4"/>
    <property type="match status" value="1"/>
</dbReference>
<dbReference type="Gene3D" id="3.40.50.720">
    <property type="entry name" value="NAD(P)-binding Rossmann-like Domain"/>
    <property type="match status" value="1"/>
</dbReference>
<feature type="binding site" evidence="9">
    <location>
        <position position="37"/>
    </location>
    <ligand>
        <name>NADPH</name>
        <dbReference type="ChEBI" id="CHEBI:57783"/>
    </ligand>
</feature>
<dbReference type="InterPro" id="IPR036291">
    <property type="entry name" value="NAD(P)-bd_dom_sf"/>
</dbReference>
<evidence type="ECO:0000256" key="10">
    <source>
        <dbReference type="PIRSR" id="PIRSR000114-1"/>
    </source>
</evidence>
<dbReference type="RefSeq" id="WP_371863400.1">
    <property type="nucleotide sequence ID" value="NZ_AUBI01000006.1"/>
</dbReference>
<keyword evidence="8 9" id="KW-1208">Phospholipid metabolism</keyword>
<organism evidence="18 19">
    <name type="scientific">Acetobacter nitrogenifigens DSM 23921 = NBRC 105050</name>
    <dbReference type="NCBI Taxonomy" id="1120919"/>
    <lineage>
        <taxon>Bacteria</taxon>
        <taxon>Pseudomonadati</taxon>
        <taxon>Pseudomonadota</taxon>
        <taxon>Alphaproteobacteria</taxon>
        <taxon>Acetobacterales</taxon>
        <taxon>Acetobacteraceae</taxon>
        <taxon>Acetobacter</taxon>
    </lineage>
</organism>
<dbReference type="FunFam" id="1.10.1040.10:FF:000001">
    <property type="entry name" value="Glycerol-3-phosphate dehydrogenase [NAD(P)+]"/>
    <property type="match status" value="1"/>
</dbReference>
<feature type="binding site" evidence="9">
    <location>
        <position position="236"/>
    </location>
    <ligand>
        <name>sn-glycerol 3-phosphate</name>
        <dbReference type="ChEBI" id="CHEBI:57597"/>
    </ligand>
</feature>
<keyword evidence="6 9" id="KW-0443">Lipid metabolism</keyword>
<name>A0A511X8T5_9PROT</name>
<evidence type="ECO:0000259" key="17">
    <source>
        <dbReference type="Pfam" id="PF07479"/>
    </source>
</evidence>
<dbReference type="Proteomes" id="UP000321635">
    <property type="component" value="Unassembled WGS sequence"/>
</dbReference>
<feature type="binding site" evidence="12">
    <location>
        <begin position="13"/>
        <end position="18"/>
    </location>
    <ligand>
        <name>NAD(+)</name>
        <dbReference type="ChEBI" id="CHEBI:57540"/>
    </ligand>
</feature>
<evidence type="ECO:0000256" key="7">
    <source>
        <dbReference type="ARBA" id="ARBA00023209"/>
    </source>
</evidence>
<dbReference type="SUPFAM" id="SSF48179">
    <property type="entry name" value="6-phosphogluconate dehydrogenase C-terminal domain-like"/>
    <property type="match status" value="1"/>
</dbReference>
<keyword evidence="19" id="KW-1185">Reference proteome</keyword>
<dbReference type="NCBIfam" id="NF000940">
    <property type="entry name" value="PRK00094.1-2"/>
    <property type="match status" value="1"/>
</dbReference>
<feature type="binding site" evidence="9">
    <location>
        <position position="128"/>
    </location>
    <ligand>
        <name>sn-glycerol 3-phosphate</name>
        <dbReference type="ChEBI" id="CHEBI:57597"/>
    </ligand>
</feature>
<dbReference type="STRING" id="1120919.GCA_000429165_02048"/>
<evidence type="ECO:0000256" key="15">
    <source>
        <dbReference type="SAM" id="SignalP"/>
    </source>
</evidence>
<evidence type="ECO:0000256" key="5">
    <source>
        <dbReference type="ARBA" id="ARBA00023027"/>
    </source>
</evidence>
<feature type="binding site" evidence="9">
    <location>
        <position position="17"/>
    </location>
    <ligand>
        <name>NADPH</name>
        <dbReference type="ChEBI" id="CHEBI:57783"/>
    </ligand>
</feature>
<feature type="binding site" evidence="9">
    <location>
        <position position="248"/>
    </location>
    <ligand>
        <name>sn-glycerol 3-phosphate</name>
        <dbReference type="ChEBI" id="CHEBI:57597"/>
    </ligand>
</feature>
<dbReference type="EC" id="1.1.1.94" evidence="9"/>
<sequence length="328" mass="32937">MGRAGMKRIAVIGAGSWGLALALQAARAGAQVHLWARDPSARLTNGAMPRLPGHPLPDTVSVSGRMPERADMVLLAVPMQHLPSVLGGLNSGAPVVLCCKGVEPGTLRFPLQILEETLPGVSGAVLSGPNFAHEIAAGLPAAAVIAAREANLSRALGDLLTTPRFRLYDSDDIVGVQLGGAAKNVIAIAAGAAIGAGLGENARAALVTRGLAEIGRLAAALGGRPETLAGLAGVGDLLLTCTGGASRNFRVGAALGNGMTLAEALHSPAGVAEGVATSGALLALAKRHDVAVPVIEAVADLVEGRSLLIDVVERLLSRPTGSEAGRMA</sequence>
<evidence type="ECO:0000256" key="2">
    <source>
        <dbReference type="ARBA" id="ARBA00022516"/>
    </source>
</evidence>
<gene>
    <name evidence="9 18" type="primary">gpsA</name>
    <name evidence="18" type="ORF">ANI02nite_12270</name>
</gene>
<comment type="function">
    <text evidence="9">Catalyzes the reduction of the glycolytic intermediate dihydroxyacetone phosphate (DHAP) to sn-glycerol 3-phosphate (G3P), the key precursor for phospholipid synthesis.</text>
</comment>
<dbReference type="GO" id="GO:0046168">
    <property type="term" value="P:glycerol-3-phosphate catabolic process"/>
    <property type="evidence" value="ECO:0007669"/>
    <property type="project" value="InterPro"/>
</dbReference>
<dbReference type="GO" id="GO:0046167">
    <property type="term" value="P:glycerol-3-phosphate biosynthetic process"/>
    <property type="evidence" value="ECO:0007669"/>
    <property type="project" value="UniProtKB-UniRule"/>
</dbReference>
<feature type="binding site" evidence="11">
    <location>
        <begin position="247"/>
        <end position="248"/>
    </location>
    <ligand>
        <name>substrate</name>
    </ligand>
</feature>
<dbReference type="PANTHER" id="PTHR11728">
    <property type="entry name" value="GLYCEROL-3-PHOSPHATE DEHYDROGENASE"/>
    <property type="match status" value="1"/>
</dbReference>
<evidence type="ECO:0000256" key="1">
    <source>
        <dbReference type="ARBA" id="ARBA00011009"/>
    </source>
</evidence>
<comment type="catalytic activity">
    <reaction evidence="9">
        <text>sn-glycerol 3-phosphate + NAD(+) = dihydroxyacetone phosphate + NADH + H(+)</text>
        <dbReference type="Rhea" id="RHEA:11092"/>
        <dbReference type="ChEBI" id="CHEBI:15378"/>
        <dbReference type="ChEBI" id="CHEBI:57540"/>
        <dbReference type="ChEBI" id="CHEBI:57597"/>
        <dbReference type="ChEBI" id="CHEBI:57642"/>
        <dbReference type="ChEBI" id="CHEBI:57945"/>
        <dbReference type="EC" id="1.1.1.94"/>
    </reaction>
</comment>
<feature type="chain" id="PRO_5021736234" description="Glycerol-3-phosphate dehydrogenase [NAD(P)+]" evidence="15">
    <location>
        <begin position="26"/>
        <end position="328"/>
    </location>
</feature>
<accession>A0A511X8T5</accession>
<feature type="binding site" evidence="9">
    <location>
        <position position="271"/>
    </location>
    <ligand>
        <name>NADPH</name>
        <dbReference type="ChEBI" id="CHEBI:57783"/>
    </ligand>
</feature>
<dbReference type="Gene3D" id="1.10.1040.10">
    <property type="entry name" value="N-(1-d-carboxylethyl)-l-norvaline Dehydrogenase, domain 2"/>
    <property type="match status" value="1"/>
</dbReference>
<keyword evidence="9" id="KW-0963">Cytoplasm</keyword>
<dbReference type="PRINTS" id="PR00077">
    <property type="entry name" value="GPDHDRGNASE"/>
</dbReference>
<proteinExistence type="inferred from homology"/>
<feature type="binding site" evidence="9">
    <location>
        <position position="132"/>
    </location>
    <ligand>
        <name>NADPH</name>
        <dbReference type="ChEBI" id="CHEBI:57783"/>
    </ligand>
</feature>
<dbReference type="InterPro" id="IPR008927">
    <property type="entry name" value="6-PGluconate_DH-like_C_sf"/>
</dbReference>
<comment type="pathway">
    <text evidence="9">Membrane lipid metabolism; glycerophospholipid metabolism.</text>
</comment>
<evidence type="ECO:0000256" key="9">
    <source>
        <dbReference type="HAMAP-Rule" id="MF_00394"/>
    </source>
</evidence>
<dbReference type="Pfam" id="PF07479">
    <property type="entry name" value="NAD_Gly3P_dh_C"/>
    <property type="match status" value="1"/>
</dbReference>
<dbReference type="InterPro" id="IPR013328">
    <property type="entry name" value="6PGD_dom2"/>
</dbReference>
<keyword evidence="15" id="KW-0732">Signal</keyword>
<evidence type="ECO:0000256" key="13">
    <source>
        <dbReference type="RuleBase" id="RU000437"/>
    </source>
</evidence>
<feature type="binding site" evidence="9">
    <location>
        <position position="183"/>
    </location>
    <ligand>
        <name>sn-glycerol 3-phosphate</name>
        <dbReference type="ChEBI" id="CHEBI:57597"/>
    </ligand>
</feature>
<keyword evidence="7 9" id="KW-0594">Phospholipid biosynthesis</keyword>
<dbReference type="SUPFAM" id="SSF51735">
    <property type="entry name" value="NAD(P)-binding Rossmann-fold domains"/>
    <property type="match status" value="1"/>
</dbReference>
<keyword evidence="9" id="KW-0547">Nucleotide-binding</keyword>
<feature type="binding site" evidence="12">
    <location>
        <position position="247"/>
    </location>
    <ligand>
        <name>NAD(+)</name>
        <dbReference type="ChEBI" id="CHEBI:57540"/>
    </ligand>
</feature>
<dbReference type="GO" id="GO:0008654">
    <property type="term" value="P:phospholipid biosynthetic process"/>
    <property type="evidence" value="ECO:0007669"/>
    <property type="project" value="UniProtKB-KW"/>
</dbReference>
<dbReference type="GO" id="GO:0005975">
    <property type="term" value="P:carbohydrate metabolic process"/>
    <property type="evidence" value="ECO:0007669"/>
    <property type="project" value="InterPro"/>
</dbReference>
<feature type="binding site" evidence="11">
    <location>
        <position position="100"/>
    </location>
    <ligand>
        <name>substrate</name>
    </ligand>
</feature>
<evidence type="ECO:0000256" key="14">
    <source>
        <dbReference type="RuleBase" id="RU000439"/>
    </source>
</evidence>
<comment type="caution">
    <text evidence="9">Lacks conserved residue(s) required for the propagation of feature annotation.</text>
</comment>
<evidence type="ECO:0000256" key="6">
    <source>
        <dbReference type="ARBA" id="ARBA00023098"/>
    </source>
</evidence>
<evidence type="ECO:0000256" key="12">
    <source>
        <dbReference type="PIRSR" id="PIRSR000114-3"/>
    </source>
</evidence>
<keyword evidence="4 9" id="KW-0560">Oxidoreductase</keyword>
<dbReference type="PANTHER" id="PTHR11728:SF1">
    <property type="entry name" value="GLYCEROL-3-PHOSPHATE DEHYDROGENASE [NAD(+)] 2, CHLOROPLASTIC"/>
    <property type="match status" value="1"/>
</dbReference>
<evidence type="ECO:0000256" key="3">
    <source>
        <dbReference type="ARBA" id="ARBA00022857"/>
    </source>
</evidence>